<accession>A0ABV7J991</accession>
<proteinExistence type="predicted"/>
<dbReference type="Gene3D" id="3.20.20.140">
    <property type="entry name" value="Metal-dependent hydrolases"/>
    <property type="match status" value="1"/>
</dbReference>
<dbReference type="SUPFAM" id="SSF51556">
    <property type="entry name" value="Metallo-dependent hydrolases"/>
    <property type="match status" value="1"/>
</dbReference>
<dbReference type="PANTHER" id="PTHR10443">
    <property type="entry name" value="MICROSOMAL DIPEPTIDASE"/>
    <property type="match status" value="1"/>
</dbReference>
<organism evidence="1 2">
    <name type="scientific">Cypionkella sinensis</name>
    <dbReference type="NCBI Taxonomy" id="1756043"/>
    <lineage>
        <taxon>Bacteria</taxon>
        <taxon>Pseudomonadati</taxon>
        <taxon>Pseudomonadota</taxon>
        <taxon>Alphaproteobacteria</taxon>
        <taxon>Rhodobacterales</taxon>
        <taxon>Paracoccaceae</taxon>
        <taxon>Cypionkella</taxon>
    </lineage>
</organism>
<evidence type="ECO:0000313" key="2">
    <source>
        <dbReference type="Proteomes" id="UP001595547"/>
    </source>
</evidence>
<reference evidence="2" key="1">
    <citation type="journal article" date="2019" name="Int. J. Syst. Evol. Microbiol.">
        <title>The Global Catalogue of Microorganisms (GCM) 10K type strain sequencing project: providing services to taxonomists for standard genome sequencing and annotation.</title>
        <authorList>
            <consortium name="The Broad Institute Genomics Platform"/>
            <consortium name="The Broad Institute Genome Sequencing Center for Infectious Disease"/>
            <person name="Wu L."/>
            <person name="Ma J."/>
        </authorList>
    </citation>
    <scope>NUCLEOTIDE SEQUENCE [LARGE SCALE GENOMIC DNA]</scope>
    <source>
        <strain evidence="2">KCTC 52039</strain>
    </source>
</reference>
<protein>
    <submittedName>
        <fullName evidence="1">Dipeptidase</fullName>
    </submittedName>
</protein>
<dbReference type="Proteomes" id="UP001595547">
    <property type="component" value="Unassembled WGS sequence"/>
</dbReference>
<sequence length="343" mass="36424">MSDFSIFDGHNDLLSCLWAEKSFDGAAFFSGRDGDIDLAKCRAGGFAGGFFAVWVGGVPGTGPDPMATYRAFEPIDPVRAERQTLEQIAILLRMQAARPDAIRLCRSVAEIAAARAAGAIAAILHIEGVEGIGENLDALHVYHAAGLRSLGPVWSRSNIFGHGVPFNFPASPDTGPGLTEAGIRLVRECDALGVLIDLSHLNEAGFWDVARVSQKPLVATHSNAHAITAATRNLTDRQLDAIRASGGLVGLNFGCAFLRPDGIKNPATGPEVMLRHLEHLIAHLGEDGVALGSDFDGTMIPDFITDASGLPNLTAAMQVHFGTELTEKLCWSNWQGLLARVIG</sequence>
<dbReference type="PANTHER" id="PTHR10443:SF12">
    <property type="entry name" value="DIPEPTIDASE"/>
    <property type="match status" value="1"/>
</dbReference>
<dbReference type="RefSeq" id="WP_380074330.1">
    <property type="nucleotide sequence ID" value="NZ_JBHRTO010000002.1"/>
</dbReference>
<comment type="caution">
    <text evidence="1">The sequence shown here is derived from an EMBL/GenBank/DDBJ whole genome shotgun (WGS) entry which is preliminary data.</text>
</comment>
<dbReference type="InterPro" id="IPR032466">
    <property type="entry name" value="Metal_Hydrolase"/>
</dbReference>
<dbReference type="EMBL" id="JBHRTO010000002">
    <property type="protein sequence ID" value="MFC3182668.1"/>
    <property type="molecule type" value="Genomic_DNA"/>
</dbReference>
<dbReference type="PROSITE" id="PS51365">
    <property type="entry name" value="RENAL_DIPEPTIDASE_2"/>
    <property type="match status" value="1"/>
</dbReference>
<gene>
    <name evidence="1" type="ORF">ACFOGH_16850</name>
</gene>
<name>A0ABV7J991_9RHOB</name>
<evidence type="ECO:0000313" key="1">
    <source>
        <dbReference type="EMBL" id="MFC3182668.1"/>
    </source>
</evidence>
<dbReference type="Pfam" id="PF01244">
    <property type="entry name" value="Peptidase_M19"/>
    <property type="match status" value="1"/>
</dbReference>
<keyword evidence="2" id="KW-1185">Reference proteome</keyword>
<dbReference type="InterPro" id="IPR008257">
    <property type="entry name" value="Pept_M19"/>
</dbReference>